<keyword evidence="1 6" id="KW-0732">Signal</keyword>
<dbReference type="GO" id="GO:0000270">
    <property type="term" value="P:peptidoglycan metabolic process"/>
    <property type="evidence" value="ECO:0007669"/>
    <property type="project" value="UniProtKB-UniRule"/>
</dbReference>
<dbReference type="SUPFAM" id="SSF50685">
    <property type="entry name" value="Barwin-like endoglucanases"/>
    <property type="match status" value="1"/>
</dbReference>
<reference evidence="9" key="1">
    <citation type="submission" date="2017-05" db="EMBL/GenBank/DDBJ databases">
        <title>Improved OligoMM genomes.</title>
        <authorList>
            <person name="Garzetti D."/>
        </authorList>
    </citation>
    <scope>NUCLEOTIDE SEQUENCE [LARGE SCALE GENOMIC DNA]</scope>
    <source>
        <strain evidence="9">YL45</strain>
    </source>
</reference>
<dbReference type="InterPro" id="IPR007730">
    <property type="entry name" value="SPOR-like_dom"/>
</dbReference>
<dbReference type="PANTHER" id="PTHR34183:SF1">
    <property type="entry name" value="ENDOLYTIC PEPTIDOGLYCAN TRANSGLYCOSYLASE RLPA"/>
    <property type="match status" value="1"/>
</dbReference>
<dbReference type="RefSeq" id="WP_066594439.1">
    <property type="nucleotide sequence ID" value="NZ_CAJTBZ010000010.1"/>
</dbReference>
<keyword evidence="2 4" id="KW-0456">Lyase</keyword>
<feature type="signal peptide" evidence="6">
    <location>
        <begin position="1"/>
        <end position="23"/>
    </location>
</feature>
<evidence type="ECO:0000256" key="3">
    <source>
        <dbReference type="ARBA" id="ARBA00023316"/>
    </source>
</evidence>
<dbReference type="InterPro" id="IPR034718">
    <property type="entry name" value="RlpA"/>
</dbReference>
<dbReference type="GO" id="GO:0008932">
    <property type="term" value="F:lytic endotransglycosylase activity"/>
    <property type="evidence" value="ECO:0007669"/>
    <property type="project" value="UniProtKB-UniRule"/>
</dbReference>
<dbReference type="CDD" id="cd22268">
    <property type="entry name" value="DPBB_RlpA-like"/>
    <property type="match status" value="1"/>
</dbReference>
<name>A0A227KI89_9BURK</name>
<evidence type="ECO:0000256" key="1">
    <source>
        <dbReference type="ARBA" id="ARBA00022729"/>
    </source>
</evidence>
<dbReference type="NCBIfam" id="TIGR00413">
    <property type="entry name" value="rlpA"/>
    <property type="match status" value="1"/>
</dbReference>
<dbReference type="InterPro" id="IPR036680">
    <property type="entry name" value="SPOR-like_sf"/>
</dbReference>
<evidence type="ECO:0000256" key="5">
    <source>
        <dbReference type="RuleBase" id="RU003495"/>
    </source>
</evidence>
<dbReference type="Pfam" id="PF03330">
    <property type="entry name" value="DPBB_1"/>
    <property type="match status" value="1"/>
</dbReference>
<dbReference type="GeneID" id="87803193"/>
<dbReference type="Gene3D" id="2.40.40.10">
    <property type="entry name" value="RlpA-like domain"/>
    <property type="match status" value="1"/>
</dbReference>
<dbReference type="Proteomes" id="UP000214610">
    <property type="component" value="Unassembled WGS sequence"/>
</dbReference>
<evidence type="ECO:0000313" key="8">
    <source>
        <dbReference type="EMBL" id="OXE47319.1"/>
    </source>
</evidence>
<sequence length="375" mass="40870">MRIVGWIAIFAAFSLLTACSSNKGGKYFEDDGPPGVFSLSKMDMRDATPVVEKPIAATNKPYTVMGKRYYPVTGDKSMVQIGYGSWYGKKFHGKKTSSGEVYDMYKMTAAHKTMELPSYAKVTNLENGRSAIVRVNDRGPFLHNRIIDLSYAAATKLGYAGKGTAKLKVERITREQIAKGEWDNDSAVRKTLLAAAPVIVPILKSNSKTATAAETVQTISEASESDLADQAISRLIQEKKEPTPILTAETISVSEEKAPDQNNKSEVKYIEEGVFVMADGSSGVGKVEKVVHKAEASGYSVQLGVFKSQPNAENLKKKIESVLKENTLPTAKIVGKDGLYRVLVGGNFQHDAAKELSLQLKDLLHQNAVVVKDMN</sequence>
<keyword evidence="4" id="KW-0449">Lipoprotein</keyword>
<proteinExistence type="inferred from homology"/>
<comment type="function">
    <text evidence="4">Lytic transglycosylase with a strong preference for naked glycan strands that lack stem peptides.</text>
</comment>
<accession>A0A227KI89</accession>
<keyword evidence="3 4" id="KW-0961">Cell wall biogenesis/degradation</keyword>
<dbReference type="SUPFAM" id="SSF110997">
    <property type="entry name" value="Sporulation related repeat"/>
    <property type="match status" value="1"/>
</dbReference>
<keyword evidence="9" id="KW-1185">Reference proteome</keyword>
<dbReference type="PANTHER" id="PTHR34183">
    <property type="entry name" value="ENDOLYTIC PEPTIDOGLYCAN TRANSGLYCOSYLASE RLPA"/>
    <property type="match status" value="1"/>
</dbReference>
<dbReference type="PROSITE" id="PS51257">
    <property type="entry name" value="PROKAR_LIPOPROTEIN"/>
    <property type="match status" value="1"/>
</dbReference>
<dbReference type="GO" id="GO:0071555">
    <property type="term" value="P:cell wall organization"/>
    <property type="evidence" value="ECO:0007669"/>
    <property type="project" value="UniProtKB-KW"/>
</dbReference>
<dbReference type="GO" id="GO:0005886">
    <property type="term" value="C:plasma membrane"/>
    <property type="evidence" value="ECO:0007669"/>
    <property type="project" value="UniProtKB-SubCell"/>
</dbReference>
<comment type="subcellular location">
    <subcellularLocation>
        <location evidence="4">Cell membrane</location>
        <topology evidence="4">Lipid-anchor</topology>
    </subcellularLocation>
</comment>
<dbReference type="Pfam" id="PF05036">
    <property type="entry name" value="SPOR"/>
    <property type="match status" value="1"/>
</dbReference>
<keyword evidence="4" id="KW-0564">Palmitate</keyword>
<dbReference type="EMBL" id="NHMP01000005">
    <property type="protein sequence ID" value="OXE47319.1"/>
    <property type="molecule type" value="Genomic_DNA"/>
</dbReference>
<dbReference type="AlphaFoldDB" id="A0A227KI89"/>
<comment type="similarity">
    <text evidence="4 5">Belongs to the RlpA family.</text>
</comment>
<dbReference type="InterPro" id="IPR012997">
    <property type="entry name" value="RplA"/>
</dbReference>
<protein>
    <recommendedName>
        <fullName evidence="4">Endolytic peptidoglycan transglycosylase RlpA</fullName>
        <ecNumber evidence="4">4.2.2.-</ecNumber>
    </recommendedName>
</protein>
<evidence type="ECO:0000259" key="7">
    <source>
        <dbReference type="PROSITE" id="PS51724"/>
    </source>
</evidence>
<dbReference type="HAMAP" id="MF_02071">
    <property type="entry name" value="RlpA"/>
    <property type="match status" value="1"/>
</dbReference>
<dbReference type="FunFam" id="2.40.40.10:FF:000003">
    <property type="entry name" value="Endolytic peptidoglycan transglycosylase RlpA"/>
    <property type="match status" value="1"/>
</dbReference>
<evidence type="ECO:0000256" key="4">
    <source>
        <dbReference type="HAMAP-Rule" id="MF_02071"/>
    </source>
</evidence>
<dbReference type="Gene3D" id="3.30.70.1070">
    <property type="entry name" value="Sporulation related repeat"/>
    <property type="match status" value="1"/>
</dbReference>
<dbReference type="InterPro" id="IPR036908">
    <property type="entry name" value="RlpA-like_sf"/>
</dbReference>
<dbReference type="GO" id="GO:0042834">
    <property type="term" value="F:peptidoglycan binding"/>
    <property type="evidence" value="ECO:0007669"/>
    <property type="project" value="InterPro"/>
</dbReference>
<gene>
    <name evidence="4" type="primary">rlpA</name>
    <name evidence="8" type="ORF">ADH67_09185</name>
</gene>
<keyword evidence="4" id="KW-1003">Cell membrane</keyword>
<feature type="chain" id="PRO_5011320695" description="Endolytic peptidoglycan transglycosylase RlpA" evidence="6">
    <location>
        <begin position="24"/>
        <end position="375"/>
    </location>
</feature>
<dbReference type="InterPro" id="IPR009009">
    <property type="entry name" value="RlpA-like_DPBB"/>
</dbReference>
<dbReference type="EC" id="4.2.2.-" evidence="4"/>
<keyword evidence="4" id="KW-0472">Membrane</keyword>
<evidence type="ECO:0000256" key="6">
    <source>
        <dbReference type="SAM" id="SignalP"/>
    </source>
</evidence>
<organism evidence="8 9">
    <name type="scientific">Turicimonas muris</name>
    <dbReference type="NCBI Taxonomy" id="1796652"/>
    <lineage>
        <taxon>Bacteria</taxon>
        <taxon>Pseudomonadati</taxon>
        <taxon>Pseudomonadota</taxon>
        <taxon>Betaproteobacteria</taxon>
        <taxon>Burkholderiales</taxon>
        <taxon>Sutterellaceae</taxon>
        <taxon>Turicimonas</taxon>
    </lineage>
</organism>
<comment type="caution">
    <text evidence="8">The sequence shown here is derived from an EMBL/GenBank/DDBJ whole genome shotgun (WGS) entry which is preliminary data.</text>
</comment>
<evidence type="ECO:0000313" key="9">
    <source>
        <dbReference type="Proteomes" id="UP000214610"/>
    </source>
</evidence>
<dbReference type="PROSITE" id="PS51724">
    <property type="entry name" value="SPOR"/>
    <property type="match status" value="1"/>
</dbReference>
<feature type="domain" description="SPOR" evidence="7">
    <location>
        <begin position="293"/>
        <end position="373"/>
    </location>
</feature>
<evidence type="ECO:0000256" key="2">
    <source>
        <dbReference type="ARBA" id="ARBA00023239"/>
    </source>
</evidence>